<reference evidence="2 3" key="1">
    <citation type="submission" date="2017-07" db="EMBL/GenBank/DDBJ databases">
        <title>First draft Genome Sequence of Nocardia cerradoensis isolated from human infection.</title>
        <authorList>
            <person name="Carrasco G."/>
        </authorList>
    </citation>
    <scope>NUCLEOTIDE SEQUENCE [LARGE SCALE GENOMIC DNA]</scope>
    <source>
        <strain evidence="2 3">CNM20130759</strain>
    </source>
</reference>
<dbReference type="Proteomes" id="UP000215506">
    <property type="component" value="Unassembled WGS sequence"/>
</dbReference>
<gene>
    <name evidence="2" type="ORF">B7C42_06201</name>
</gene>
<keyword evidence="3" id="KW-1185">Reference proteome</keyword>
<accession>A0A231GZ18</accession>
<protein>
    <submittedName>
        <fullName evidence="2">Uncharacterized protein</fullName>
    </submittedName>
</protein>
<sequence>MTAAANDAANLSRSRKQVAVDRRQARPPPTPPSADPGLVRTPVGWRLRSTFARRIAELPATTRAQLLLAALDGTGEPFPSISLGELEPAERARLIRVHPVTRGVRFRDPLMRSAVVELSTDRERRETHQKQPNASAAQHGSTR</sequence>
<feature type="region of interest" description="Disordered" evidence="1">
    <location>
        <begin position="1"/>
        <end position="41"/>
    </location>
</feature>
<name>A0A231GZ18_9NOCA</name>
<comment type="caution">
    <text evidence="2">The sequence shown here is derived from an EMBL/GenBank/DDBJ whole genome shotgun (WGS) entry which is preliminary data.</text>
</comment>
<feature type="region of interest" description="Disordered" evidence="1">
    <location>
        <begin position="117"/>
        <end position="143"/>
    </location>
</feature>
<evidence type="ECO:0000313" key="2">
    <source>
        <dbReference type="EMBL" id="OXR41859.1"/>
    </source>
</evidence>
<dbReference type="EMBL" id="NGAF01000017">
    <property type="protein sequence ID" value="OXR41859.1"/>
    <property type="molecule type" value="Genomic_DNA"/>
</dbReference>
<feature type="compositionally biased region" description="Basic and acidic residues" evidence="1">
    <location>
        <begin position="119"/>
        <end position="129"/>
    </location>
</feature>
<dbReference type="AlphaFoldDB" id="A0A231GZ18"/>
<evidence type="ECO:0000313" key="3">
    <source>
        <dbReference type="Proteomes" id="UP000215506"/>
    </source>
</evidence>
<organism evidence="2 3">
    <name type="scientific">Nocardia cerradoensis</name>
    <dbReference type="NCBI Taxonomy" id="85688"/>
    <lineage>
        <taxon>Bacteria</taxon>
        <taxon>Bacillati</taxon>
        <taxon>Actinomycetota</taxon>
        <taxon>Actinomycetes</taxon>
        <taxon>Mycobacteriales</taxon>
        <taxon>Nocardiaceae</taxon>
        <taxon>Nocardia</taxon>
    </lineage>
</organism>
<feature type="compositionally biased region" description="Polar residues" evidence="1">
    <location>
        <begin position="130"/>
        <end position="143"/>
    </location>
</feature>
<evidence type="ECO:0000256" key="1">
    <source>
        <dbReference type="SAM" id="MobiDB-lite"/>
    </source>
</evidence>
<proteinExistence type="predicted"/>